<accession>V6AUC1</accession>
<proteinExistence type="predicted"/>
<organism evidence="1 2">
    <name type="scientific">Candidatus Nitrosotenuis uzonensis</name>
    <dbReference type="NCBI Taxonomy" id="1407055"/>
    <lineage>
        <taxon>Archaea</taxon>
        <taxon>Nitrososphaerota</taxon>
        <taxon>Candidatus Nitrosotenuis</taxon>
    </lineage>
</organism>
<dbReference type="AlphaFoldDB" id="V6AUC1"/>
<dbReference type="EMBL" id="CBTY010000009">
    <property type="protein sequence ID" value="CDI06063.1"/>
    <property type="molecule type" value="Genomic_DNA"/>
</dbReference>
<evidence type="ECO:0000313" key="2">
    <source>
        <dbReference type="Proteomes" id="UP000018159"/>
    </source>
</evidence>
<dbReference type="STRING" id="1407055.NITUZ_40229"/>
<dbReference type="RefSeq" id="WP_177309470.1">
    <property type="nucleotide sequence ID" value="NZ_CBTY010000009.1"/>
</dbReference>
<sequence length="56" mass="6410">MNIYDTKIVRCSICDKCIGEISFDANIDSAKCVECNKPYTDNEKQQKTMTFFTFAS</sequence>
<evidence type="ECO:0000313" key="1">
    <source>
        <dbReference type="EMBL" id="CDI06063.1"/>
    </source>
</evidence>
<protein>
    <submittedName>
        <fullName evidence="1">Uncharacterized protein</fullName>
    </submittedName>
</protein>
<comment type="caution">
    <text evidence="1">The sequence shown here is derived from an EMBL/GenBank/DDBJ whole genome shotgun (WGS) entry which is preliminary data.</text>
</comment>
<gene>
    <name evidence="1" type="ORF">NITUZ_40229</name>
</gene>
<reference evidence="1 2" key="1">
    <citation type="journal article" date="2013" name="PLoS ONE">
        <title>Enrichment and Genome Sequence of the Group I.1a Ammonia-Oxidizing Archaeon ?Ca. Nitrosotenuis uzonensis? Representing a Clade Globally.</title>
        <authorList>
            <person name="Lebedeva E.V."/>
            <person name="Hatzenpichler R."/>
            <person name="Pelletier E."/>
            <person name="Schuster N."/>
            <person name="Hauzmayer S."/>
            <person name="Bulaev A."/>
            <person name="Grigor'eva N.V."/>
            <person name="Galushko A."/>
            <person name="Schmid M."/>
            <person name="Palatinszky M."/>
            <person name="Le Paslier D."/>
            <person name="Daims H."/>
            <person name="Wagner M."/>
        </authorList>
    </citation>
    <scope>NUCLEOTIDE SEQUENCE [LARGE SCALE GENOMIC DNA]</scope>
    <source>
        <strain evidence="1 2">N4</strain>
    </source>
</reference>
<name>V6AUC1_9ARCH</name>
<dbReference type="Proteomes" id="UP000018159">
    <property type="component" value="Unassembled WGS sequence"/>
</dbReference>
<keyword evidence="2" id="KW-1185">Reference proteome</keyword>